<dbReference type="SMART" id="SM00507">
    <property type="entry name" value="HNHc"/>
    <property type="match status" value="1"/>
</dbReference>
<evidence type="ECO:0000259" key="2">
    <source>
        <dbReference type="SMART" id="SM00507"/>
    </source>
</evidence>
<dbReference type="InterPro" id="IPR002711">
    <property type="entry name" value="HNH"/>
</dbReference>
<accession>A0A542EBG7</accession>
<sequence>MRNESLGAETTPNPRRKRDHTVVVSARWLTIRMRANEAVGATETVEPEPFSSKAVLDNPAEYDPAYVARYDLERAAGALTGAYADLITVMRESLTEQHWAVSGIRSPEHWLTCFAGVSRAAATDIVRIASRANELPHAIAAFERTEITFHQLAVIARHVPAGFDEDVTRLAPHCDVGQLRRAVAKYPFPADDTDDNLDDDVDEDEVPEPDPSTRPAQLRSWFDKGRYHLEFDGPVDQGELLEQVLNEAKNALFQQTRHTDSDGDNNCDQDCGQDPAIESDQDTTAQRIPAAFGGTHLGADSGEGLDAAGKPRITLADAFLEAMLHSLHAGTQGVSGRADTYRVLFHLDAHGHGWSGGAGALPPALREKLSCDGLIVPIIEKNGFPVDVGRTQRIVPRRTLRLVHDRDHGCRFPGCGTHRYVEVHHVIHWAKGGNTDLGNLISLCPFHHDRLHAGDFTITTMAPGFFTFHDRYGDRFGYRPPDPATPPGTYSKPAEPAKPYERQSWEPLNLHWIEFHNTG</sequence>
<dbReference type="GO" id="GO:0004519">
    <property type="term" value="F:endonuclease activity"/>
    <property type="evidence" value="ECO:0007669"/>
    <property type="project" value="UniProtKB-KW"/>
</dbReference>
<keyword evidence="3" id="KW-0540">Nuclease</keyword>
<dbReference type="InterPro" id="IPR003615">
    <property type="entry name" value="HNH_nuc"/>
</dbReference>
<dbReference type="CDD" id="cd00085">
    <property type="entry name" value="HNHc"/>
    <property type="match status" value="1"/>
</dbReference>
<protein>
    <submittedName>
        <fullName evidence="3">HNH endonuclease</fullName>
    </submittedName>
</protein>
<dbReference type="AlphaFoldDB" id="A0A542EBG7"/>
<feature type="domain" description="HNH nuclease" evidence="2">
    <location>
        <begin position="398"/>
        <end position="449"/>
    </location>
</feature>
<name>A0A542EBG7_9MICO</name>
<gene>
    <name evidence="3" type="ORF">FB459_0043</name>
</gene>
<keyword evidence="3" id="KW-0378">Hydrolase</keyword>
<evidence type="ECO:0000313" key="3">
    <source>
        <dbReference type="EMBL" id="TQJ12683.1"/>
    </source>
</evidence>
<feature type="region of interest" description="Disordered" evidence="1">
    <location>
        <begin position="187"/>
        <end position="217"/>
    </location>
</feature>
<keyword evidence="4" id="KW-1185">Reference proteome</keyword>
<reference evidence="3 4" key="1">
    <citation type="submission" date="2019-06" db="EMBL/GenBank/DDBJ databases">
        <title>Sequencing the genomes of 1000 actinobacteria strains.</title>
        <authorList>
            <person name="Klenk H.-P."/>
        </authorList>
    </citation>
    <scope>NUCLEOTIDE SEQUENCE [LARGE SCALE GENOMIC DNA]</scope>
    <source>
        <strain evidence="3 4">DSM 19828</strain>
    </source>
</reference>
<comment type="caution">
    <text evidence="3">The sequence shown here is derived from an EMBL/GenBank/DDBJ whole genome shotgun (WGS) entry which is preliminary data.</text>
</comment>
<feature type="compositionally biased region" description="Acidic residues" evidence="1">
    <location>
        <begin position="191"/>
        <end position="208"/>
    </location>
</feature>
<dbReference type="Pfam" id="PF01844">
    <property type="entry name" value="HNH"/>
    <property type="match status" value="1"/>
</dbReference>
<dbReference type="Proteomes" id="UP000320806">
    <property type="component" value="Unassembled WGS sequence"/>
</dbReference>
<organism evidence="3 4">
    <name type="scientific">Yimella lutea</name>
    <dbReference type="NCBI Taxonomy" id="587872"/>
    <lineage>
        <taxon>Bacteria</taxon>
        <taxon>Bacillati</taxon>
        <taxon>Actinomycetota</taxon>
        <taxon>Actinomycetes</taxon>
        <taxon>Micrococcales</taxon>
        <taxon>Dermacoccaceae</taxon>
        <taxon>Yimella</taxon>
    </lineage>
</organism>
<dbReference type="OrthoDB" id="3541361at2"/>
<evidence type="ECO:0000313" key="4">
    <source>
        <dbReference type="Proteomes" id="UP000320806"/>
    </source>
</evidence>
<evidence type="ECO:0000256" key="1">
    <source>
        <dbReference type="SAM" id="MobiDB-lite"/>
    </source>
</evidence>
<proteinExistence type="predicted"/>
<dbReference type="Gene3D" id="1.10.30.50">
    <property type="match status" value="1"/>
</dbReference>
<feature type="region of interest" description="Disordered" evidence="1">
    <location>
        <begin position="1"/>
        <end position="20"/>
    </location>
</feature>
<feature type="region of interest" description="Disordered" evidence="1">
    <location>
        <begin position="477"/>
        <end position="498"/>
    </location>
</feature>
<dbReference type="EMBL" id="VFMO01000001">
    <property type="protein sequence ID" value="TQJ12683.1"/>
    <property type="molecule type" value="Genomic_DNA"/>
</dbReference>
<dbReference type="GO" id="GO:0003676">
    <property type="term" value="F:nucleic acid binding"/>
    <property type="evidence" value="ECO:0007669"/>
    <property type="project" value="InterPro"/>
</dbReference>
<keyword evidence="3" id="KW-0255">Endonuclease</keyword>
<dbReference type="GO" id="GO:0008270">
    <property type="term" value="F:zinc ion binding"/>
    <property type="evidence" value="ECO:0007669"/>
    <property type="project" value="InterPro"/>
</dbReference>